<accession>A0ABW0YWM5</accession>
<feature type="region of interest" description="Disordered" evidence="1">
    <location>
        <begin position="1"/>
        <end position="26"/>
    </location>
</feature>
<dbReference type="EMBL" id="JBHSPB010000005">
    <property type="protein sequence ID" value="MFC5720597.1"/>
    <property type="molecule type" value="Genomic_DNA"/>
</dbReference>
<gene>
    <name evidence="2" type="ORF">ACFP1Z_10530</name>
</gene>
<organism evidence="2 3">
    <name type="scientific">Streptomyces gamaensis</name>
    <dbReference type="NCBI Taxonomy" id="1763542"/>
    <lineage>
        <taxon>Bacteria</taxon>
        <taxon>Bacillati</taxon>
        <taxon>Actinomycetota</taxon>
        <taxon>Actinomycetes</taxon>
        <taxon>Kitasatosporales</taxon>
        <taxon>Streptomycetaceae</taxon>
        <taxon>Streptomyces</taxon>
    </lineage>
</organism>
<comment type="caution">
    <text evidence="2">The sequence shown here is derived from an EMBL/GenBank/DDBJ whole genome shotgun (WGS) entry which is preliminary data.</text>
</comment>
<evidence type="ECO:0000313" key="2">
    <source>
        <dbReference type="EMBL" id="MFC5720597.1"/>
    </source>
</evidence>
<dbReference type="Proteomes" id="UP001596083">
    <property type="component" value="Unassembled WGS sequence"/>
</dbReference>
<reference evidence="3" key="1">
    <citation type="journal article" date="2019" name="Int. J. Syst. Evol. Microbiol.">
        <title>The Global Catalogue of Microorganisms (GCM) 10K type strain sequencing project: providing services to taxonomists for standard genome sequencing and annotation.</title>
        <authorList>
            <consortium name="The Broad Institute Genomics Platform"/>
            <consortium name="The Broad Institute Genome Sequencing Center for Infectious Disease"/>
            <person name="Wu L."/>
            <person name="Ma J."/>
        </authorList>
    </citation>
    <scope>NUCLEOTIDE SEQUENCE [LARGE SCALE GENOMIC DNA]</scope>
    <source>
        <strain evidence="3">CGMCC 4.7304</strain>
    </source>
</reference>
<protein>
    <submittedName>
        <fullName evidence="2">Uncharacterized protein</fullName>
    </submittedName>
</protein>
<sequence>MSQPTTASDGHLADAEPVDAAAVRDDIEAAAGQRRSRLPERPLEQALMTLSLDYRAAQWLTDQADDPAEAGSHWRRGEPALLRLGHRMEAVRLPRAVVDRAAGFREHDRIEEALAGCGVTHAVFADAGPRWYYALVPVGTRAHWDVRGIDCLGEDSYLGVPAPFQGEPPGAHWLLTPPHATDMLCRPQQLKALISMDPEAAGA</sequence>
<evidence type="ECO:0000313" key="3">
    <source>
        <dbReference type="Proteomes" id="UP001596083"/>
    </source>
</evidence>
<evidence type="ECO:0000256" key="1">
    <source>
        <dbReference type="SAM" id="MobiDB-lite"/>
    </source>
</evidence>
<name>A0ABW0YWM5_9ACTN</name>
<proteinExistence type="predicted"/>
<keyword evidence="3" id="KW-1185">Reference proteome</keyword>
<dbReference type="RefSeq" id="WP_390315751.1">
    <property type="nucleotide sequence ID" value="NZ_JBHSPB010000005.1"/>
</dbReference>